<comment type="caution">
    <text evidence="1">The sequence shown here is derived from an EMBL/GenBank/DDBJ whole genome shotgun (WGS) entry which is preliminary data.</text>
</comment>
<reference evidence="1 2" key="1">
    <citation type="journal article" date="2021" name="Front. Genet.">
        <title>Chromosome-Level Genome Assembly Reveals Significant Gene Expansion in the Toll and IMD Signaling Pathways of Dendrolimus kikuchii.</title>
        <authorList>
            <person name="Zhou J."/>
            <person name="Wu P."/>
            <person name="Xiong Z."/>
            <person name="Liu N."/>
            <person name="Zhao N."/>
            <person name="Ji M."/>
            <person name="Qiu Y."/>
            <person name="Yang B."/>
        </authorList>
    </citation>
    <scope>NUCLEOTIDE SEQUENCE [LARGE SCALE GENOMIC DNA]</scope>
    <source>
        <strain evidence="1">Ann1</strain>
    </source>
</reference>
<dbReference type="Proteomes" id="UP000824533">
    <property type="component" value="Linkage Group LG08"/>
</dbReference>
<proteinExistence type="predicted"/>
<accession>A0ACC1D7P0</accession>
<sequence>MKRPNSWKFTARTRIGAVALTAGRGGGRIVATWPLAYGAVHAGGWSAPARAAHCRPSALSTPAAAARSATPRHRRQSLRR</sequence>
<keyword evidence="2" id="KW-1185">Reference proteome</keyword>
<protein>
    <submittedName>
        <fullName evidence="1">Uncharacterized protein</fullName>
    </submittedName>
</protein>
<evidence type="ECO:0000313" key="2">
    <source>
        <dbReference type="Proteomes" id="UP000824533"/>
    </source>
</evidence>
<organism evidence="1 2">
    <name type="scientific">Dendrolimus kikuchii</name>
    <dbReference type="NCBI Taxonomy" id="765133"/>
    <lineage>
        <taxon>Eukaryota</taxon>
        <taxon>Metazoa</taxon>
        <taxon>Ecdysozoa</taxon>
        <taxon>Arthropoda</taxon>
        <taxon>Hexapoda</taxon>
        <taxon>Insecta</taxon>
        <taxon>Pterygota</taxon>
        <taxon>Neoptera</taxon>
        <taxon>Endopterygota</taxon>
        <taxon>Lepidoptera</taxon>
        <taxon>Glossata</taxon>
        <taxon>Ditrysia</taxon>
        <taxon>Bombycoidea</taxon>
        <taxon>Lasiocampidae</taxon>
        <taxon>Dendrolimus</taxon>
    </lineage>
</organism>
<evidence type="ECO:0000313" key="1">
    <source>
        <dbReference type="EMBL" id="KAJ0179623.1"/>
    </source>
</evidence>
<dbReference type="EMBL" id="CM034394">
    <property type="protein sequence ID" value="KAJ0179623.1"/>
    <property type="molecule type" value="Genomic_DNA"/>
</dbReference>
<name>A0ACC1D7P0_9NEOP</name>
<gene>
    <name evidence="1" type="ORF">K1T71_005335</name>
</gene>